<dbReference type="OrthoDB" id="8684161at2"/>
<dbReference type="CDD" id="cd00448">
    <property type="entry name" value="YjgF_YER057c_UK114_family"/>
    <property type="match status" value="1"/>
</dbReference>
<dbReference type="Proteomes" id="UP000294513">
    <property type="component" value="Unassembled WGS sequence"/>
</dbReference>
<accession>A0A4V6PF34</accession>
<dbReference type="InterPro" id="IPR006175">
    <property type="entry name" value="YjgF/YER057c/UK114"/>
</dbReference>
<dbReference type="Gene3D" id="3.30.1330.40">
    <property type="entry name" value="RutC-like"/>
    <property type="match status" value="1"/>
</dbReference>
<dbReference type="Pfam" id="PF01042">
    <property type="entry name" value="Ribonuc_L-PSP"/>
    <property type="match status" value="1"/>
</dbReference>
<dbReference type="PANTHER" id="PTHR11803:SF39">
    <property type="entry name" value="2-IMINOBUTANOATE_2-IMINOPROPANOATE DEAMINASE"/>
    <property type="match status" value="1"/>
</dbReference>
<comment type="caution">
    <text evidence="1">The sequence shown here is derived from an EMBL/GenBank/DDBJ whole genome shotgun (WGS) entry which is preliminary data.</text>
</comment>
<proteinExistence type="predicted"/>
<evidence type="ECO:0000313" key="1">
    <source>
        <dbReference type="EMBL" id="TDD90407.1"/>
    </source>
</evidence>
<dbReference type="GO" id="GO:0019239">
    <property type="term" value="F:deaminase activity"/>
    <property type="evidence" value="ECO:0007669"/>
    <property type="project" value="TreeGrafter"/>
</dbReference>
<dbReference type="GO" id="GO:0005829">
    <property type="term" value="C:cytosol"/>
    <property type="evidence" value="ECO:0007669"/>
    <property type="project" value="TreeGrafter"/>
</dbReference>
<sequence>MHPYTPVRRAGDLLFVSGQLGVDDQGELPGDITAETHLAFANLRGQLEQHGAGLSDVVKVTVYLGDLADRAEFDPIYADYFREPRPARTCIEAGALPFGARVEFEAVAYLPG</sequence>
<evidence type="ECO:0000313" key="2">
    <source>
        <dbReference type="Proteomes" id="UP000294513"/>
    </source>
</evidence>
<dbReference type="SUPFAM" id="SSF55298">
    <property type="entry name" value="YjgF-like"/>
    <property type="match status" value="1"/>
</dbReference>
<protein>
    <submittedName>
        <fullName evidence="1">RidA family protein</fullName>
    </submittedName>
</protein>
<reference evidence="1 2" key="1">
    <citation type="submission" date="2019-03" db="EMBL/GenBank/DDBJ databases">
        <title>Draft genome sequences of novel Actinobacteria.</title>
        <authorList>
            <person name="Sahin N."/>
            <person name="Ay H."/>
            <person name="Saygin H."/>
        </authorList>
    </citation>
    <scope>NUCLEOTIDE SEQUENCE [LARGE SCALE GENOMIC DNA]</scope>
    <source>
        <strain evidence="1 2">H3C3</strain>
    </source>
</reference>
<dbReference type="AlphaFoldDB" id="A0A4V6PF34"/>
<name>A0A4V6PF34_9ACTN</name>
<keyword evidence="2" id="KW-1185">Reference proteome</keyword>
<dbReference type="PANTHER" id="PTHR11803">
    <property type="entry name" value="2-IMINOBUTANOATE/2-IMINOPROPANOATE DEAMINASE RIDA"/>
    <property type="match status" value="1"/>
</dbReference>
<dbReference type="InterPro" id="IPR035959">
    <property type="entry name" value="RutC-like_sf"/>
</dbReference>
<dbReference type="EMBL" id="SMKU01000051">
    <property type="protein sequence ID" value="TDD90407.1"/>
    <property type="molecule type" value="Genomic_DNA"/>
</dbReference>
<organism evidence="1 2">
    <name type="scientific">Actinomadura rubrisoli</name>
    <dbReference type="NCBI Taxonomy" id="2530368"/>
    <lineage>
        <taxon>Bacteria</taxon>
        <taxon>Bacillati</taxon>
        <taxon>Actinomycetota</taxon>
        <taxon>Actinomycetes</taxon>
        <taxon>Streptosporangiales</taxon>
        <taxon>Thermomonosporaceae</taxon>
        <taxon>Actinomadura</taxon>
    </lineage>
</organism>
<gene>
    <name evidence="1" type="ORF">E1298_13075</name>
</gene>